<feature type="domain" description="FokI cleavage" evidence="3">
    <location>
        <begin position="392"/>
        <end position="553"/>
    </location>
</feature>
<dbReference type="Pfam" id="PF02981">
    <property type="entry name" value="FokI_D1"/>
    <property type="match status" value="1"/>
</dbReference>
<dbReference type="InterPro" id="IPR036388">
    <property type="entry name" value="WH-like_DNA-bd_sf"/>
</dbReference>
<proteinExistence type="predicted"/>
<dbReference type="GO" id="GO:0009307">
    <property type="term" value="P:DNA restriction-modification system"/>
    <property type="evidence" value="ECO:0007669"/>
    <property type="project" value="InterPro"/>
</dbReference>
<dbReference type="Gene3D" id="3.40.91.30">
    <property type="match status" value="1"/>
</dbReference>
<dbReference type="Proteomes" id="UP000183461">
    <property type="component" value="Unassembled WGS sequence"/>
</dbReference>
<dbReference type="AlphaFoldDB" id="A0A1K1PVB9"/>
<feature type="domain" description="FokI D3" evidence="4">
    <location>
        <begin position="296"/>
        <end position="361"/>
    </location>
</feature>
<feature type="domain" description="FokI recognition" evidence="1">
    <location>
        <begin position="148"/>
        <end position="243"/>
    </location>
</feature>
<accession>A0A1K1PVB9</accession>
<evidence type="ECO:0000259" key="2">
    <source>
        <dbReference type="Pfam" id="PF02981"/>
    </source>
</evidence>
<reference evidence="5 6" key="1">
    <citation type="submission" date="2016-11" db="EMBL/GenBank/DDBJ databases">
        <authorList>
            <person name="Jaros S."/>
            <person name="Januszkiewicz K."/>
            <person name="Wedrychowicz H."/>
        </authorList>
    </citation>
    <scope>NUCLEOTIDE SEQUENCE [LARGE SCALE GENOMIC DNA]</scope>
    <source>
        <strain evidence="5 6">YL228</strain>
    </source>
</reference>
<dbReference type="InterPro" id="IPR036390">
    <property type="entry name" value="WH_DNA-bd_sf"/>
</dbReference>
<dbReference type="Pfam" id="PF02980">
    <property type="entry name" value="FokI_dom_2"/>
    <property type="match status" value="1"/>
</dbReference>
<dbReference type="GO" id="GO:0009036">
    <property type="term" value="F:type II site-specific deoxyribonuclease activity"/>
    <property type="evidence" value="ECO:0007669"/>
    <property type="project" value="InterPro"/>
</dbReference>
<dbReference type="Pfam" id="PF09254">
    <property type="entry name" value="FokI_cleav_dom"/>
    <property type="match status" value="1"/>
</dbReference>
<dbReference type="Pfam" id="PF16902">
    <property type="entry name" value="FokI_D3"/>
    <property type="match status" value="1"/>
</dbReference>
<name>A0A1K1PVB9_RUMFL</name>
<dbReference type="Gene3D" id="3.90.241.10">
    <property type="entry name" value="Foki Restriction Endonuclease, Chain A, domain 1"/>
    <property type="match status" value="1"/>
</dbReference>
<dbReference type="SUPFAM" id="SSF46785">
    <property type="entry name" value="Winged helix' DNA-binding domain"/>
    <property type="match status" value="3"/>
</dbReference>
<evidence type="ECO:0000259" key="3">
    <source>
        <dbReference type="Pfam" id="PF09254"/>
    </source>
</evidence>
<evidence type="ECO:0000313" key="5">
    <source>
        <dbReference type="EMBL" id="SFW51632.1"/>
    </source>
</evidence>
<protein>
    <submittedName>
        <fullName evidence="5">Type-2 restriction enzyme D3 domain-containing protein</fullName>
    </submittedName>
</protein>
<dbReference type="CDD" id="cd00941">
    <property type="entry name" value="FokI_N"/>
    <property type="match status" value="1"/>
</dbReference>
<gene>
    <name evidence="5" type="ORF">SAMN02910280_0176</name>
</gene>
<dbReference type="CDD" id="cd22327">
    <property type="entry name" value="FokI_nuclease-like"/>
    <property type="match status" value="1"/>
</dbReference>
<dbReference type="InterPro" id="IPR011335">
    <property type="entry name" value="Restrct_endonuc-II-like"/>
</dbReference>
<dbReference type="InterPro" id="IPR015334">
    <property type="entry name" value="FokI_cleavage_dom"/>
</dbReference>
<feature type="domain" description="FokI recognition" evidence="2">
    <location>
        <begin position="5"/>
        <end position="140"/>
    </location>
</feature>
<dbReference type="GO" id="GO:0003677">
    <property type="term" value="F:DNA binding"/>
    <property type="evidence" value="ECO:0007669"/>
    <property type="project" value="InterPro"/>
</dbReference>
<dbReference type="InterPro" id="IPR044945">
    <property type="entry name" value="FokI_dom_1_2"/>
</dbReference>
<dbReference type="InterPro" id="IPR004234">
    <property type="entry name" value="FokI_D1"/>
</dbReference>
<dbReference type="EMBL" id="FPIP01000011">
    <property type="protein sequence ID" value="SFW51632.1"/>
    <property type="molecule type" value="Genomic_DNA"/>
</dbReference>
<sequence length="575" mass="65049">MAEKRTFGWVQEAYTISNLKNVVRVFVLDSAVNKKLREDKIPRLISDEYHKDDMIKHLSAAKMQIPYTLLKGKGTPKGYTRTNAPCSGIIQAVLPGQRKEYQSDWPADSFLRWAVSIGFLNYDRDKDTCSISELGYRYAVSADDSKEEKEILTEAFLSYPPVCRILSLLEDGKSMTKFEIGCQLGFVGEAGFTSIPQALILQGLNTATTTDERNKLLSDTEGTSDKYVRTICAWLKSMRWVMQVSKEVTADLGYMTHTDIINQSYQITLEGKKILKYATGTSKYKRIDKRVMWDMLATKPSDRNYLRNRRTYLIKFLSTTYRSLDEIVSHLLTKGMTEDKGTISDDIQGLINIGINVNKNGDTFKIMDSIVGLDIPDSVKSAGATKSDLSLLKDDIRKKLNHINHKYLVLIDLGFDGTADRDYELQTADLLTSELAFKGARLGDSRKPDVCVYHDKNGLIIDNKAYGSGYSLPIKQADEMLRYIEENQKRDKALNPNEWWTIFDDAVSKFNFAFVSGEFTGGFKDRLENISRRSYTNGAAINSVNLLLLAEEIKSGRISYGDAFTKFECNDEIII</sequence>
<dbReference type="Gene3D" id="1.10.10.10">
    <property type="entry name" value="Winged helix-like DNA-binding domain superfamily/Winged helix DNA-binding domain"/>
    <property type="match status" value="1"/>
</dbReference>
<dbReference type="SUPFAM" id="SSF52980">
    <property type="entry name" value="Restriction endonuclease-like"/>
    <property type="match status" value="1"/>
</dbReference>
<evidence type="ECO:0000259" key="1">
    <source>
        <dbReference type="Pfam" id="PF02980"/>
    </source>
</evidence>
<organism evidence="5 6">
    <name type="scientific">Ruminococcus flavefaciens</name>
    <dbReference type="NCBI Taxonomy" id="1265"/>
    <lineage>
        <taxon>Bacteria</taxon>
        <taxon>Bacillati</taxon>
        <taxon>Bacillota</taxon>
        <taxon>Clostridia</taxon>
        <taxon>Eubacteriales</taxon>
        <taxon>Oscillospiraceae</taxon>
        <taxon>Ruminococcus</taxon>
    </lineage>
</organism>
<dbReference type="InterPro" id="IPR004233">
    <property type="entry name" value="FokI_D2"/>
</dbReference>
<dbReference type="RefSeq" id="WP_072301231.1">
    <property type="nucleotide sequence ID" value="NZ_FPIP01000011.1"/>
</dbReference>
<evidence type="ECO:0000259" key="4">
    <source>
        <dbReference type="Pfam" id="PF16902"/>
    </source>
</evidence>
<evidence type="ECO:0000313" key="6">
    <source>
        <dbReference type="Proteomes" id="UP000183461"/>
    </source>
</evidence>
<dbReference type="InterPro" id="IPR031655">
    <property type="entry name" value="FokI_D3"/>
</dbReference>